<dbReference type="AlphaFoldDB" id="A8SMR7"/>
<sequence>MDILQLIVNEDEEKVSFQKKFYLEVDFQNEMICFFGKLINIMNENEELIFRIENTEIDGKLKKTDDFDFMSLNNNIKNTILGESCVFNVDIYKDNNSNVINIFNFTLFFSKIKNLSVEEQLEKFQDWYENGKRIFASRIQDICIITETFYFISDQELYKKNNYKSDDRMKFIEYKNYYCNYNSKIKIKLIPSDFNIINKEKSNKELESIISKLCTYLSLIYICDFSEFEGDIFRYKIFGYKTIDRKINKSDISILESNNLIILFKWIYANESSISDKLGITRNILSLYLTNEGIEKIDDSVLSSCRSNYSIYLKENVEKYIEVKTQQIFLLNSTIEEISDINNLYIKGFQQSLMAMFTFFFTTLLFNVISTGKINNIFTLEISVISIAIILISFIYMEISHMNAMNSFERIEKKYNKNKEMYLDIMDKEDIEKIFGGDIYFNDEKDNYKSTLNRWKWLWIIINVIVLIMVVCCYCYNSCNLK</sequence>
<feature type="transmembrane region" description="Helical" evidence="1">
    <location>
        <begin position="457"/>
        <end position="476"/>
    </location>
</feature>
<feature type="transmembrane region" description="Helical" evidence="1">
    <location>
        <begin position="352"/>
        <end position="370"/>
    </location>
</feature>
<dbReference type="RefSeq" id="WP_004833346.1">
    <property type="nucleotide sequence ID" value="NZ_DS483518.1"/>
</dbReference>
<proteinExistence type="predicted"/>
<feature type="transmembrane region" description="Helical" evidence="1">
    <location>
        <begin position="377"/>
        <end position="397"/>
    </location>
</feature>
<evidence type="ECO:0000256" key="1">
    <source>
        <dbReference type="SAM" id="Phobius"/>
    </source>
</evidence>
<accession>A8SMR7</accession>
<reference evidence="2 3" key="2">
    <citation type="submission" date="2007-09" db="EMBL/GenBank/DDBJ databases">
        <authorList>
            <person name="Fulton L."/>
            <person name="Clifton S."/>
            <person name="Fulton B."/>
            <person name="Xu J."/>
            <person name="Minx P."/>
            <person name="Pepin K.H."/>
            <person name="Johnson M."/>
            <person name="Thiruvilangam P."/>
            <person name="Bhonagiri V."/>
            <person name="Nash W.E."/>
            <person name="Mardis E.R."/>
            <person name="Wilson R.K."/>
        </authorList>
    </citation>
    <scope>NUCLEOTIDE SEQUENCE [LARGE SCALE GENOMIC DNA]</scope>
    <source>
        <strain evidence="2 3">ATCC 33270</strain>
    </source>
</reference>
<name>A8SMR7_9FIRM</name>
<keyword evidence="1" id="KW-0472">Membrane</keyword>
<comment type="caution">
    <text evidence="2">The sequence shown here is derived from an EMBL/GenBank/DDBJ whole genome shotgun (WGS) entry which is preliminary data.</text>
</comment>
<keyword evidence="1" id="KW-0812">Transmembrane</keyword>
<gene>
    <name evidence="2" type="ORF">PEPMIC_01416</name>
</gene>
<keyword evidence="1" id="KW-1133">Transmembrane helix</keyword>
<evidence type="ECO:0000313" key="3">
    <source>
        <dbReference type="Proteomes" id="UP000003162"/>
    </source>
</evidence>
<dbReference type="HOGENOM" id="CLU_561133_0_0_9"/>
<reference evidence="2 3" key="1">
    <citation type="submission" date="2007-09" db="EMBL/GenBank/DDBJ databases">
        <title>Draft genome sequence of Peptostreptococcus micros (ATCC 33270).</title>
        <authorList>
            <person name="Sudarsanam P."/>
            <person name="Ley R."/>
            <person name="Guruge J."/>
            <person name="Turnbaugh P.J."/>
            <person name="Mahowald M."/>
            <person name="Liep D."/>
            <person name="Gordon J."/>
        </authorList>
    </citation>
    <scope>NUCLEOTIDE SEQUENCE [LARGE SCALE GENOMIC DNA]</scope>
    <source>
        <strain evidence="2 3">ATCC 33270</strain>
    </source>
</reference>
<organism evidence="2 3">
    <name type="scientific">Parvimonas micra ATCC 33270</name>
    <dbReference type="NCBI Taxonomy" id="411465"/>
    <lineage>
        <taxon>Bacteria</taxon>
        <taxon>Bacillati</taxon>
        <taxon>Bacillota</taxon>
        <taxon>Tissierellia</taxon>
        <taxon>Tissierellales</taxon>
        <taxon>Peptoniphilaceae</taxon>
        <taxon>Parvimonas</taxon>
    </lineage>
</organism>
<dbReference type="eggNOG" id="ENOG502ZAKU">
    <property type="taxonomic scope" value="Bacteria"/>
</dbReference>
<dbReference type="GeneID" id="93385621"/>
<dbReference type="Proteomes" id="UP000003162">
    <property type="component" value="Unassembled WGS sequence"/>
</dbReference>
<evidence type="ECO:0000313" key="2">
    <source>
        <dbReference type="EMBL" id="EDP23611.1"/>
    </source>
</evidence>
<protein>
    <submittedName>
        <fullName evidence="2">Uncharacterized protein</fullName>
    </submittedName>
</protein>
<dbReference type="EMBL" id="ABEE02000017">
    <property type="protein sequence ID" value="EDP23611.1"/>
    <property type="molecule type" value="Genomic_DNA"/>
</dbReference>